<keyword evidence="4" id="KW-0732">Signal</keyword>
<reference evidence="6 7" key="1">
    <citation type="submission" date="2024-02" db="EMBL/GenBank/DDBJ databases">
        <title>Complete genome sequence of Pelagibacterium nitratireducens ZH15.</title>
        <authorList>
            <person name="Zhao L.H."/>
        </authorList>
    </citation>
    <scope>NUCLEOTIDE SEQUENCE [LARGE SCALE GENOMIC DNA]</scope>
    <source>
        <strain evidence="6 7">ZH15</strain>
    </source>
</reference>
<dbReference type="SMART" id="SM00247">
    <property type="entry name" value="XTALbg"/>
    <property type="match status" value="1"/>
</dbReference>
<feature type="domain" description="SH3b" evidence="5">
    <location>
        <begin position="25"/>
        <end position="89"/>
    </location>
</feature>
<dbReference type="InterPro" id="IPR011024">
    <property type="entry name" value="G_crystallin-like"/>
</dbReference>
<dbReference type="SUPFAM" id="SSF49695">
    <property type="entry name" value="gamma-Crystallin-like"/>
    <property type="match status" value="1"/>
</dbReference>
<feature type="signal peptide" evidence="4">
    <location>
        <begin position="1"/>
        <end position="26"/>
    </location>
</feature>
<gene>
    <name evidence="6" type="ORF">V6617_06010</name>
</gene>
<feature type="compositionally biased region" description="Pro residues" evidence="3">
    <location>
        <begin position="94"/>
        <end position="106"/>
    </location>
</feature>
<accession>A0ABZ2I738</accession>
<dbReference type="InterPro" id="IPR001064">
    <property type="entry name" value="Beta/gamma_crystallin"/>
</dbReference>
<evidence type="ECO:0000259" key="5">
    <source>
        <dbReference type="PROSITE" id="PS51781"/>
    </source>
</evidence>
<dbReference type="Pfam" id="PF08239">
    <property type="entry name" value="SH3_3"/>
    <property type="match status" value="1"/>
</dbReference>
<evidence type="ECO:0000256" key="2">
    <source>
        <dbReference type="ARBA" id="ARBA00022737"/>
    </source>
</evidence>
<dbReference type="InterPro" id="IPR003646">
    <property type="entry name" value="SH3-like_bac-type"/>
</dbReference>
<comment type="similarity">
    <text evidence="1">Belongs to the beta/gamma-crystallin family.</text>
</comment>
<dbReference type="EMBL" id="CP146275">
    <property type="protein sequence ID" value="WWT34014.1"/>
    <property type="molecule type" value="Genomic_DNA"/>
</dbReference>
<evidence type="ECO:0000256" key="1">
    <source>
        <dbReference type="ARBA" id="ARBA00009646"/>
    </source>
</evidence>
<keyword evidence="2" id="KW-0677">Repeat</keyword>
<dbReference type="Gene3D" id="2.30.30.40">
    <property type="entry name" value="SH3 Domains"/>
    <property type="match status" value="1"/>
</dbReference>
<evidence type="ECO:0000313" key="7">
    <source>
        <dbReference type="Proteomes" id="UP001369958"/>
    </source>
</evidence>
<dbReference type="Proteomes" id="UP001369958">
    <property type="component" value="Chromosome"/>
</dbReference>
<evidence type="ECO:0000313" key="6">
    <source>
        <dbReference type="EMBL" id="WWT34014.1"/>
    </source>
</evidence>
<evidence type="ECO:0000256" key="4">
    <source>
        <dbReference type="SAM" id="SignalP"/>
    </source>
</evidence>
<organism evidence="6 7">
    <name type="scientific">Pelagibacterium nitratireducens</name>
    <dbReference type="NCBI Taxonomy" id="1046114"/>
    <lineage>
        <taxon>Bacteria</taxon>
        <taxon>Pseudomonadati</taxon>
        <taxon>Pseudomonadota</taxon>
        <taxon>Alphaproteobacteria</taxon>
        <taxon>Hyphomicrobiales</taxon>
        <taxon>Devosiaceae</taxon>
        <taxon>Pelagibacterium</taxon>
    </lineage>
</organism>
<dbReference type="Pfam" id="PF03995">
    <property type="entry name" value="Inhibitor_I36"/>
    <property type="match status" value="1"/>
</dbReference>
<sequence length="217" mass="23336">MNFRKIAAAAIIAVTGVLATVTGAQAYQAFATTALNVRTGPGTNYPVIAALSTNQVVEVSGCNNANTWCQVTATNIRGWASARYLRPVNDGRPSPAPAPAPSPAPNQPDIGFSINTPNFNVTIGNNRPTEPAPDGRVCFYEEYNYAGRSFCAADNDNERFLGNFWNDRIRSARVEGNVSATVCTSSNFNGRCAVIDRSVRNLGMLSDDISSYYLGRR</sequence>
<dbReference type="SUPFAM" id="SSF50044">
    <property type="entry name" value="SH3-domain"/>
    <property type="match status" value="1"/>
</dbReference>
<dbReference type="PROSITE" id="PS51781">
    <property type="entry name" value="SH3B"/>
    <property type="match status" value="1"/>
</dbReference>
<evidence type="ECO:0000256" key="3">
    <source>
        <dbReference type="SAM" id="MobiDB-lite"/>
    </source>
</evidence>
<feature type="region of interest" description="Disordered" evidence="3">
    <location>
        <begin position="87"/>
        <end position="111"/>
    </location>
</feature>
<proteinExistence type="inferred from homology"/>
<dbReference type="SMART" id="SM00287">
    <property type="entry name" value="SH3b"/>
    <property type="match status" value="1"/>
</dbReference>
<name>A0ABZ2I738_9HYPH</name>
<protein>
    <submittedName>
        <fullName evidence="6">Peptidase inhibitor family I36 protein</fullName>
    </submittedName>
</protein>
<keyword evidence="7" id="KW-1185">Reference proteome</keyword>
<dbReference type="InterPro" id="IPR036028">
    <property type="entry name" value="SH3-like_dom_sf"/>
</dbReference>
<dbReference type="RefSeq" id="WP_338609757.1">
    <property type="nucleotide sequence ID" value="NZ_CP146275.1"/>
</dbReference>
<dbReference type="Gene3D" id="2.60.20.10">
    <property type="entry name" value="Crystallins"/>
    <property type="match status" value="1"/>
</dbReference>
<feature type="chain" id="PRO_5046291465" evidence="4">
    <location>
        <begin position="27"/>
        <end position="217"/>
    </location>
</feature>